<dbReference type="AlphaFoldDB" id="A0A803LE73"/>
<evidence type="ECO:0000313" key="2">
    <source>
        <dbReference type="EnsemblPlants" id="AUR62011479-RA:cds"/>
    </source>
</evidence>
<reference evidence="2" key="1">
    <citation type="journal article" date="2017" name="Nature">
        <title>The genome of Chenopodium quinoa.</title>
        <authorList>
            <person name="Jarvis D.E."/>
            <person name="Ho Y.S."/>
            <person name="Lightfoot D.J."/>
            <person name="Schmoeckel S.M."/>
            <person name="Li B."/>
            <person name="Borm T.J.A."/>
            <person name="Ohyanagi H."/>
            <person name="Mineta K."/>
            <person name="Michell C.T."/>
            <person name="Saber N."/>
            <person name="Kharbatia N.M."/>
            <person name="Rupper R.R."/>
            <person name="Sharp A.R."/>
            <person name="Dally N."/>
            <person name="Boughton B.A."/>
            <person name="Woo Y.H."/>
            <person name="Gao G."/>
            <person name="Schijlen E.G.W.M."/>
            <person name="Guo X."/>
            <person name="Momin A.A."/>
            <person name="Negrao S."/>
            <person name="Al-Babili S."/>
            <person name="Gehring C."/>
            <person name="Roessner U."/>
            <person name="Jung C."/>
            <person name="Murphy K."/>
            <person name="Arold S.T."/>
            <person name="Gojobori T."/>
            <person name="van der Linden C.G."/>
            <person name="van Loo E.N."/>
            <person name="Jellen E.N."/>
            <person name="Maughan P.J."/>
            <person name="Tester M."/>
        </authorList>
    </citation>
    <scope>NUCLEOTIDE SEQUENCE [LARGE SCALE GENOMIC DNA]</scope>
    <source>
        <strain evidence="2">cv. PI 614886</strain>
    </source>
</reference>
<dbReference type="SMART" id="SM00367">
    <property type="entry name" value="LRR_CC"/>
    <property type="match status" value="13"/>
</dbReference>
<dbReference type="Pfam" id="PF25372">
    <property type="entry name" value="DUF7885"/>
    <property type="match status" value="2"/>
</dbReference>
<name>A0A803LE73_CHEQI</name>
<sequence length="1194" mass="136578">MEKEEERKELLDDCWEMIFGRLQHKSDKESITLVCKRFLSITNSLRVSIKLSDYTPISILPRLLQRFSNLKKIQFCNFRGDLNEAVVAIAQSGLDLEELFALSNNQSQRLVWLEELGSNMSPKVLKQPTVWLEELGSNMKNLKILKFTGGQGDADLVRVADSFPKLEELYIEHEGLNAISVTDEGMDYMSSKLKRLRRIDLSNKAHISDKSLFSLSKNCPLLEQIEINDCNSVTEEGISFLVNNSHHLNMLYICKYFKIDSFGVYKGSTNNFLTNLQSLKLQNVDISDEFLISITEARIYLTELDLTDCEGYTFTGISRLLLHTSQTLKSLELGGFRELEFLINEHIEYLLSFLQNLTSITLFNCSKLSDSAFVIITQKCPLLCHFAMTGSSLGNEEYDYDGLMKKNRAIKRLVKLDLTGSHLIKDLTGNDMELEVSVLEKLIATFSGINDKLLTKLGRICPEQMEVEEEAGKELLDECWEMIFNRLKHESDQESITLVCKRFLSISNSLRVSINFSGYTPITVLCWLLKRFSNLKKIQVCNFEGDMDEAVLAIARSGLDLEELVALSYCRSHPKVWLEELGSNMKNLKVLKFTGGEGDADFVRVADAFPQLEELFIKDEAPYIIYVTDKGMDYISSKLKRLRKIDLSNKSRISDKSLISLSKNCPLLEQIEIHDCNSVTQEGISFLVNNSHHLNSSYICKHLKIDSFGVEGSTNILTNLRSLKLQYVDILDEFLFSIIEARIHLTDLALTDCKSYTFTGISRLLQHSSQSLKSLELGRVEFLTNEHVEYLSSFLQNLTSITLFNCSKLSDSAFVMITQRCPRLCYFVMTGSSFVRDEYNYDGLIKKNRAIKYLDLSSHHEFRPTALKRLLNICPEVEKLKIHGCYLLPNDQLNVPDILECNRSLVELNFIGSHHITVKDRELELESSVLEKLIVKFSLINDIFLTKLGRICPRLIHLDLSYCSKVTEDGVMEVVKSCKRLRYLSLSRCEKVDINIIPWIVANGPSLRELVSSSRNYPDDKNQKLFLQQGCLVLKDPNYPLNNEDEFMWNFQSVIVHRSQKQKQSRHSGEEELIAEEDQCPRLCHFVMTGSCLGKEEYNYDGLMEENRAIKYLDISSHDEFRPTALKRLLSICPELEKLKLHSCVFLPDDQLNVPDILECNRSLGELNLTGSHHITVKDTELESSVLEKLIVKI</sequence>
<dbReference type="Gene3D" id="3.80.10.10">
    <property type="entry name" value="Ribonuclease Inhibitor"/>
    <property type="match status" value="6"/>
</dbReference>
<dbReference type="SUPFAM" id="SSF52047">
    <property type="entry name" value="RNI-like"/>
    <property type="match status" value="4"/>
</dbReference>
<feature type="domain" description="F-box/LRR-repeat protein 15-like leucin rich repeat" evidence="1">
    <location>
        <begin position="180"/>
        <end position="375"/>
    </location>
</feature>
<proteinExistence type="predicted"/>
<evidence type="ECO:0000313" key="3">
    <source>
        <dbReference type="Proteomes" id="UP000596660"/>
    </source>
</evidence>
<dbReference type="Gramene" id="AUR62011479-RA">
    <property type="protein sequence ID" value="AUR62011479-RA:cds"/>
    <property type="gene ID" value="AUR62011479"/>
</dbReference>
<dbReference type="EnsemblPlants" id="AUR62011479-RA">
    <property type="protein sequence ID" value="AUR62011479-RA:cds"/>
    <property type="gene ID" value="AUR62011479"/>
</dbReference>
<dbReference type="InterPro" id="IPR032675">
    <property type="entry name" value="LRR_dom_sf"/>
</dbReference>
<dbReference type="GO" id="GO:0031146">
    <property type="term" value="P:SCF-dependent proteasomal ubiquitin-dependent protein catabolic process"/>
    <property type="evidence" value="ECO:0007669"/>
    <property type="project" value="TreeGrafter"/>
</dbReference>
<dbReference type="GO" id="GO:0019005">
    <property type="term" value="C:SCF ubiquitin ligase complex"/>
    <property type="evidence" value="ECO:0007669"/>
    <property type="project" value="TreeGrafter"/>
</dbReference>
<protein>
    <recommendedName>
        <fullName evidence="1">F-box/LRR-repeat protein 15-like leucin rich repeat domain-containing protein</fullName>
    </recommendedName>
</protein>
<evidence type="ECO:0000259" key="1">
    <source>
        <dbReference type="Pfam" id="PF25372"/>
    </source>
</evidence>
<accession>A0A803LE73</accession>
<organism evidence="2 3">
    <name type="scientific">Chenopodium quinoa</name>
    <name type="common">Quinoa</name>
    <dbReference type="NCBI Taxonomy" id="63459"/>
    <lineage>
        <taxon>Eukaryota</taxon>
        <taxon>Viridiplantae</taxon>
        <taxon>Streptophyta</taxon>
        <taxon>Embryophyta</taxon>
        <taxon>Tracheophyta</taxon>
        <taxon>Spermatophyta</taxon>
        <taxon>Magnoliopsida</taxon>
        <taxon>eudicotyledons</taxon>
        <taxon>Gunneridae</taxon>
        <taxon>Pentapetalae</taxon>
        <taxon>Caryophyllales</taxon>
        <taxon>Chenopodiaceae</taxon>
        <taxon>Chenopodioideae</taxon>
        <taxon>Atripliceae</taxon>
        <taxon>Chenopodium</taxon>
    </lineage>
</organism>
<keyword evidence="3" id="KW-1185">Reference proteome</keyword>
<dbReference type="Proteomes" id="UP000596660">
    <property type="component" value="Unplaced"/>
</dbReference>
<dbReference type="InterPro" id="IPR006553">
    <property type="entry name" value="Leu-rich_rpt_Cys-con_subtyp"/>
</dbReference>
<dbReference type="InterPro" id="IPR057207">
    <property type="entry name" value="FBXL15_LRR"/>
</dbReference>
<feature type="domain" description="F-box/LRR-repeat protein 15-like leucin rich repeat" evidence="1">
    <location>
        <begin position="627"/>
        <end position="815"/>
    </location>
</feature>
<reference evidence="2" key="2">
    <citation type="submission" date="2021-03" db="UniProtKB">
        <authorList>
            <consortium name="EnsemblPlants"/>
        </authorList>
    </citation>
    <scope>IDENTIFICATION</scope>
</reference>
<dbReference type="PANTHER" id="PTHR13318:SF106">
    <property type="entry name" value="F-BOX_LRR-REPEAT PROTEIN 2"/>
    <property type="match status" value="1"/>
</dbReference>
<dbReference type="PANTHER" id="PTHR13318">
    <property type="entry name" value="PARTNER OF PAIRED, ISOFORM B-RELATED"/>
    <property type="match status" value="1"/>
</dbReference>